<comment type="caution">
    <text evidence="1">The sequence shown here is derived from an EMBL/GenBank/DDBJ whole genome shotgun (WGS) entry which is preliminary data.</text>
</comment>
<dbReference type="VEuPathDB" id="TriTrypDB:TRSC58_00382"/>
<keyword evidence="2" id="KW-1185">Reference proteome</keyword>
<sequence length="436" mass="48358">MAMLTCCLAFSLTRGHNASHMLSRLGAGKSCLHYSAVTMPRCFFYAGLDESRVRRLRRASTTFNKPRGRDTLSLAFERRVRVLPLLEVGQLYAPPAASSKSTGSGDSSVAGRPLRVLVVELLSLGDVEAVVPYPAPHPTYYSGWTDDYQSHSPAKTHGTSPFLVGESGRTLQPINKMQLRQNGDTSLLREFFTRRNASHDPTMYAVTLCIDPFLDLERFRREEAQVELICGYRNVLYEASELPGGPADVVRIPALSCDTCGENLRHELGKLSQQALIKGFHRISNEAKECLIVNPHFRVEVYVPPRLFEQFERAFLEDAWEAPESTINPGRTALYPGLPPPRALLEAEGWIGKRRELVEAIETEGRSLMRGTQRALDGTAITPREVLTDIRVFGREQEQQAMLEGERKTAAQEGYDATSGGCPAAIASLRPGINQL</sequence>
<dbReference type="Proteomes" id="UP000031737">
    <property type="component" value="Unassembled WGS sequence"/>
</dbReference>
<dbReference type="OrthoDB" id="244508at2759"/>
<name>A0A061JAD1_TRYRA</name>
<evidence type="ECO:0000313" key="2">
    <source>
        <dbReference type="Proteomes" id="UP000031737"/>
    </source>
</evidence>
<gene>
    <name evidence="1" type="ORF">TRSC58_00382</name>
</gene>
<reference evidence="1 2" key="1">
    <citation type="submission" date="2013-07" db="EMBL/GenBank/DDBJ databases">
        <authorList>
            <person name="Stoco P.H."/>
            <person name="Wagner G."/>
            <person name="Gerber A."/>
            <person name="Zaha A."/>
            <person name="Thompson C."/>
            <person name="Bartholomeu D.C."/>
            <person name="Luckemeyer D.D."/>
            <person name="Bahia D."/>
            <person name="Loreto E."/>
            <person name="Prestes E.B."/>
            <person name="Lima F.M."/>
            <person name="Rodrigues-Luiz G."/>
            <person name="Vallejo G.A."/>
            <person name="Filho J.F."/>
            <person name="Monteiro K.M."/>
            <person name="Tyler K.M."/>
            <person name="de Almeida L.G."/>
            <person name="Ortiz M.F."/>
            <person name="Siervo M.A."/>
            <person name="de Moraes M.H."/>
            <person name="Cunha O.L."/>
            <person name="Mendonca-Neto R."/>
            <person name="Silva R."/>
            <person name="Teixeira S.M."/>
            <person name="Murta S.M."/>
            <person name="Sincero T.C."/>
            <person name="Mendes T.A."/>
            <person name="Urmenyi T.P."/>
            <person name="Silva V.G."/>
            <person name="da Rocha W.D."/>
            <person name="Andersson B."/>
            <person name="Romanha A.J."/>
            <person name="Steindel M."/>
            <person name="de Vasconcelos A.T."/>
            <person name="Grisard E.C."/>
        </authorList>
    </citation>
    <scope>NUCLEOTIDE SEQUENCE [LARGE SCALE GENOMIC DNA]</scope>
    <source>
        <strain evidence="1 2">SC58</strain>
    </source>
</reference>
<organism evidence="1 2">
    <name type="scientific">Trypanosoma rangeli SC58</name>
    <dbReference type="NCBI Taxonomy" id="429131"/>
    <lineage>
        <taxon>Eukaryota</taxon>
        <taxon>Discoba</taxon>
        <taxon>Euglenozoa</taxon>
        <taxon>Kinetoplastea</taxon>
        <taxon>Metakinetoplastina</taxon>
        <taxon>Trypanosomatida</taxon>
        <taxon>Trypanosomatidae</taxon>
        <taxon>Trypanosoma</taxon>
        <taxon>Herpetosoma</taxon>
    </lineage>
</organism>
<evidence type="ECO:0000313" key="1">
    <source>
        <dbReference type="EMBL" id="ESL11859.1"/>
    </source>
</evidence>
<dbReference type="AlphaFoldDB" id="A0A061JAD1"/>
<accession>A0A061JAD1</accession>
<protein>
    <submittedName>
        <fullName evidence="1">Uncharacterized protein</fullName>
    </submittedName>
</protein>
<proteinExistence type="predicted"/>
<dbReference type="EMBL" id="AUPL01000382">
    <property type="protein sequence ID" value="ESL11859.1"/>
    <property type="molecule type" value="Genomic_DNA"/>
</dbReference>